<evidence type="ECO:0000259" key="1">
    <source>
        <dbReference type="PROSITE" id="PS50943"/>
    </source>
</evidence>
<dbReference type="Proteomes" id="UP001183246">
    <property type="component" value="Unassembled WGS sequence"/>
</dbReference>
<gene>
    <name evidence="2" type="ORF">RM590_05455</name>
</gene>
<evidence type="ECO:0000313" key="3">
    <source>
        <dbReference type="Proteomes" id="UP001183246"/>
    </source>
</evidence>
<dbReference type="RefSeq" id="WP_311703207.1">
    <property type="nucleotide sequence ID" value="NZ_JAVREL010000002.1"/>
</dbReference>
<dbReference type="InterPro" id="IPR010982">
    <property type="entry name" value="Lambda_DNA-bd_dom_sf"/>
</dbReference>
<dbReference type="PROSITE" id="PS50943">
    <property type="entry name" value="HTH_CROC1"/>
    <property type="match status" value="1"/>
</dbReference>
<proteinExistence type="predicted"/>
<sequence length="89" mass="10047">MPLGDLIRDRRRDKNLTQARLADELCASARDASGAPGRDAVKRWESGKVIPGPFWLTHLSRVLGLPLEQLQAEATLARVNRRSFLTWPR</sequence>
<feature type="domain" description="HTH cro/C1-type" evidence="1">
    <location>
        <begin position="7"/>
        <end position="70"/>
    </location>
</feature>
<accession>A0ABU2MKE9</accession>
<dbReference type="Gene3D" id="1.10.260.40">
    <property type="entry name" value="lambda repressor-like DNA-binding domains"/>
    <property type="match status" value="1"/>
</dbReference>
<comment type="caution">
    <text evidence="2">The sequence shown here is derived from an EMBL/GenBank/DDBJ whole genome shotgun (WGS) entry which is preliminary data.</text>
</comment>
<dbReference type="InterPro" id="IPR001387">
    <property type="entry name" value="Cro/C1-type_HTH"/>
</dbReference>
<dbReference type="SUPFAM" id="SSF47413">
    <property type="entry name" value="lambda repressor-like DNA-binding domains"/>
    <property type="match status" value="1"/>
</dbReference>
<dbReference type="CDD" id="cd00093">
    <property type="entry name" value="HTH_XRE"/>
    <property type="match status" value="1"/>
</dbReference>
<name>A0ABU2MKE9_9ACTN</name>
<keyword evidence="3" id="KW-1185">Reference proteome</keyword>
<dbReference type="EMBL" id="JAVREL010000002">
    <property type="protein sequence ID" value="MDT0342077.1"/>
    <property type="molecule type" value="Genomic_DNA"/>
</dbReference>
<evidence type="ECO:0000313" key="2">
    <source>
        <dbReference type="EMBL" id="MDT0342077.1"/>
    </source>
</evidence>
<reference evidence="3" key="1">
    <citation type="submission" date="2023-07" db="EMBL/GenBank/DDBJ databases">
        <title>30 novel species of actinomycetes from the DSMZ collection.</title>
        <authorList>
            <person name="Nouioui I."/>
        </authorList>
    </citation>
    <scope>NUCLEOTIDE SEQUENCE [LARGE SCALE GENOMIC DNA]</scope>
    <source>
        <strain evidence="3">DSM 44938</strain>
    </source>
</reference>
<organism evidence="2 3">
    <name type="scientific">Streptomyces litchfieldiae</name>
    <dbReference type="NCBI Taxonomy" id="3075543"/>
    <lineage>
        <taxon>Bacteria</taxon>
        <taxon>Bacillati</taxon>
        <taxon>Actinomycetota</taxon>
        <taxon>Actinomycetes</taxon>
        <taxon>Kitasatosporales</taxon>
        <taxon>Streptomycetaceae</taxon>
        <taxon>Streptomyces</taxon>
    </lineage>
</organism>
<protein>
    <submittedName>
        <fullName evidence="2">Helix-turn-helix transcriptional regulator</fullName>
    </submittedName>
</protein>
<dbReference type="SMART" id="SM00530">
    <property type="entry name" value="HTH_XRE"/>
    <property type="match status" value="1"/>
</dbReference>